<gene>
    <name evidence="4" type="ORF">CHGG_03007</name>
</gene>
<name>Q2H9U7_CHAGB</name>
<dbReference type="PANTHER" id="PTHR43094">
    <property type="entry name" value="AMINOTRANSFERASE"/>
    <property type="match status" value="1"/>
</dbReference>
<dbReference type="STRING" id="306901.Q2H9U7"/>
<proteinExistence type="inferred from homology"/>
<evidence type="ECO:0000313" key="4">
    <source>
        <dbReference type="EMBL" id="EAQ91072.1"/>
    </source>
</evidence>
<evidence type="ECO:0000256" key="2">
    <source>
        <dbReference type="ARBA" id="ARBA00022898"/>
    </source>
</evidence>
<dbReference type="InterPro" id="IPR015422">
    <property type="entry name" value="PyrdxlP-dep_Trfase_small"/>
</dbReference>
<dbReference type="HOGENOM" id="CLU_016922_4_0_1"/>
<dbReference type="PANTHER" id="PTHR43094:SF1">
    <property type="entry name" value="AMINOTRANSFERASE CLASS-III"/>
    <property type="match status" value="1"/>
</dbReference>
<dbReference type="Proteomes" id="UP000001056">
    <property type="component" value="Unassembled WGS sequence"/>
</dbReference>
<reference evidence="5" key="1">
    <citation type="journal article" date="2015" name="Genome Announc.">
        <title>Draft genome sequence of the cellulolytic fungus Chaetomium globosum.</title>
        <authorList>
            <person name="Cuomo C.A."/>
            <person name="Untereiner W.A."/>
            <person name="Ma L.-J."/>
            <person name="Grabherr M."/>
            <person name="Birren B.W."/>
        </authorList>
    </citation>
    <scope>NUCLEOTIDE SEQUENCE [LARGE SCALE GENOMIC DNA]</scope>
    <source>
        <strain evidence="5">ATCC 6205 / CBS 148.51 / DSM 1962 / NBRC 6347 / NRRL 1970</strain>
    </source>
</reference>
<evidence type="ECO:0000256" key="3">
    <source>
        <dbReference type="RuleBase" id="RU003560"/>
    </source>
</evidence>
<dbReference type="OMA" id="HAMANYF"/>
<dbReference type="GO" id="GO:0030170">
    <property type="term" value="F:pyridoxal phosphate binding"/>
    <property type="evidence" value="ECO:0007669"/>
    <property type="project" value="InterPro"/>
</dbReference>
<dbReference type="GO" id="GO:0005829">
    <property type="term" value="C:cytosol"/>
    <property type="evidence" value="ECO:0007669"/>
    <property type="project" value="TreeGrafter"/>
</dbReference>
<dbReference type="RefSeq" id="XP_001229523.1">
    <property type="nucleotide sequence ID" value="XM_001229522.1"/>
</dbReference>
<organism evidence="4 5">
    <name type="scientific">Chaetomium globosum (strain ATCC 6205 / CBS 148.51 / DSM 1962 / NBRC 6347 / NRRL 1970)</name>
    <name type="common">Soil fungus</name>
    <dbReference type="NCBI Taxonomy" id="306901"/>
    <lineage>
        <taxon>Eukaryota</taxon>
        <taxon>Fungi</taxon>
        <taxon>Dikarya</taxon>
        <taxon>Ascomycota</taxon>
        <taxon>Pezizomycotina</taxon>
        <taxon>Sordariomycetes</taxon>
        <taxon>Sordariomycetidae</taxon>
        <taxon>Sordariales</taxon>
        <taxon>Chaetomiaceae</taxon>
        <taxon>Chaetomium</taxon>
    </lineage>
</organism>
<evidence type="ECO:0008006" key="6">
    <source>
        <dbReference type="Google" id="ProtNLM"/>
    </source>
</evidence>
<dbReference type="AlphaFoldDB" id="Q2H9U7"/>
<keyword evidence="2 3" id="KW-0663">Pyridoxal phosphate</keyword>
<dbReference type="eggNOG" id="KOG1404">
    <property type="taxonomic scope" value="Eukaryota"/>
</dbReference>
<dbReference type="InterPro" id="IPR005814">
    <property type="entry name" value="Aminotrans_3"/>
</dbReference>
<evidence type="ECO:0000256" key="1">
    <source>
        <dbReference type="ARBA" id="ARBA00008954"/>
    </source>
</evidence>
<dbReference type="InterPro" id="IPR015424">
    <property type="entry name" value="PyrdxlP-dep_Trfase"/>
</dbReference>
<sequence>MGQFLSSPSKSGNRILPRKTEHDITESTSDLGHPQTVVDGLPVLKKAKGHYWYPTKGPKILDACGGAAVACLGHGRRDIAKAVTAQMESYTYASYAHFQTTPVQELSDWLIKSTGGQMQKVYVMCSGSEAIEAALKLSVEYFRWKGEPERVNFIARLDSYHGTTLGSLSVSGHHARRAPFHPLLSPAHFHHIPACNPYREEDTTTPPTTSPSAYLAHKTAQLEAAFTHLGPHTVAAVVLEPVVGAALGCMPAPAGYLAAMQAVCARHGALLVLDEVMCGMGRTGWTHAWQGEGEGETLSGEGMGMGVVPDLQAVAKGFAGGYVPASALLVGGRVAGLMEREGRVFTHGHTYQNHPVVAAAALAVQRAVEREGLLGNVRVQGELLGRLLRERLGTHLNVGDVRGKGLFWGVEFVKDRGTKESV</sequence>
<dbReference type="Pfam" id="PF00202">
    <property type="entry name" value="Aminotran_3"/>
    <property type="match status" value="1"/>
</dbReference>
<evidence type="ECO:0000313" key="5">
    <source>
        <dbReference type="Proteomes" id="UP000001056"/>
    </source>
</evidence>
<dbReference type="PIRSF" id="PIRSF000521">
    <property type="entry name" value="Transaminase_4ab_Lys_Orn"/>
    <property type="match status" value="1"/>
</dbReference>
<dbReference type="OrthoDB" id="5419315at2759"/>
<dbReference type="GO" id="GO:0008483">
    <property type="term" value="F:transaminase activity"/>
    <property type="evidence" value="ECO:0007669"/>
    <property type="project" value="InterPro"/>
</dbReference>
<dbReference type="VEuPathDB" id="FungiDB:CHGG_03007"/>
<dbReference type="InterPro" id="IPR015421">
    <property type="entry name" value="PyrdxlP-dep_Trfase_major"/>
</dbReference>
<comment type="similarity">
    <text evidence="1 3">Belongs to the class-III pyridoxal-phosphate-dependent aminotransferase family.</text>
</comment>
<dbReference type="Gene3D" id="3.90.1150.10">
    <property type="entry name" value="Aspartate Aminotransferase, domain 1"/>
    <property type="match status" value="1"/>
</dbReference>
<dbReference type="GeneID" id="4388647"/>
<dbReference type="SUPFAM" id="SSF53383">
    <property type="entry name" value="PLP-dependent transferases"/>
    <property type="match status" value="1"/>
</dbReference>
<protein>
    <recommendedName>
        <fullName evidence="6">Aminotransferase</fullName>
    </recommendedName>
</protein>
<dbReference type="Gene3D" id="3.40.640.10">
    <property type="entry name" value="Type I PLP-dependent aspartate aminotransferase-like (Major domain)"/>
    <property type="match status" value="1"/>
</dbReference>
<dbReference type="InParanoid" id="Q2H9U7"/>
<dbReference type="EMBL" id="CH408030">
    <property type="protein sequence ID" value="EAQ91072.1"/>
    <property type="molecule type" value="Genomic_DNA"/>
</dbReference>
<dbReference type="CDD" id="cd00610">
    <property type="entry name" value="OAT_like"/>
    <property type="match status" value="1"/>
</dbReference>
<accession>Q2H9U7</accession>
<keyword evidence="5" id="KW-1185">Reference proteome</keyword>